<keyword evidence="4 6" id="KW-0067">ATP-binding</keyword>
<evidence type="ECO:0000256" key="2">
    <source>
        <dbReference type="ARBA" id="ARBA00022448"/>
    </source>
</evidence>
<dbReference type="EMBL" id="JAAKZF010000040">
    <property type="protein sequence ID" value="NGO53921.1"/>
    <property type="molecule type" value="Genomic_DNA"/>
</dbReference>
<dbReference type="PROSITE" id="PS50893">
    <property type="entry name" value="ABC_TRANSPORTER_2"/>
    <property type="match status" value="1"/>
</dbReference>
<proteinExistence type="inferred from homology"/>
<comment type="caution">
    <text evidence="6">The sequence shown here is derived from an EMBL/GenBank/DDBJ whole genome shotgun (WGS) entry which is preliminary data.</text>
</comment>
<keyword evidence="7" id="KW-1185">Reference proteome</keyword>
<evidence type="ECO:0000259" key="5">
    <source>
        <dbReference type="PROSITE" id="PS50893"/>
    </source>
</evidence>
<evidence type="ECO:0000313" key="7">
    <source>
        <dbReference type="Proteomes" id="UP001642900"/>
    </source>
</evidence>
<dbReference type="GO" id="GO:0005524">
    <property type="term" value="F:ATP binding"/>
    <property type="evidence" value="ECO:0007669"/>
    <property type="project" value="UniProtKB-KW"/>
</dbReference>
<evidence type="ECO:0000256" key="1">
    <source>
        <dbReference type="ARBA" id="ARBA00005417"/>
    </source>
</evidence>
<dbReference type="AlphaFoldDB" id="A0A6G4WGN6"/>
<evidence type="ECO:0000256" key="3">
    <source>
        <dbReference type="ARBA" id="ARBA00022741"/>
    </source>
</evidence>
<keyword evidence="3" id="KW-0547">Nucleotide-binding</keyword>
<dbReference type="RefSeq" id="WP_165031758.1">
    <property type="nucleotide sequence ID" value="NZ_JAAKZF010000040.1"/>
</dbReference>
<dbReference type="SUPFAM" id="SSF52540">
    <property type="entry name" value="P-loop containing nucleoside triphosphate hydrolases"/>
    <property type="match status" value="1"/>
</dbReference>
<dbReference type="InterPro" id="IPR003593">
    <property type="entry name" value="AAA+_ATPase"/>
</dbReference>
<accession>A0A6G4WGN6</accession>
<evidence type="ECO:0000256" key="4">
    <source>
        <dbReference type="ARBA" id="ARBA00022840"/>
    </source>
</evidence>
<organism evidence="6 7">
    <name type="scientific">Allomesorhizobium camelthorni</name>
    <dbReference type="NCBI Taxonomy" id="475069"/>
    <lineage>
        <taxon>Bacteria</taxon>
        <taxon>Pseudomonadati</taxon>
        <taxon>Pseudomonadota</taxon>
        <taxon>Alphaproteobacteria</taxon>
        <taxon>Hyphomicrobiales</taxon>
        <taxon>Phyllobacteriaceae</taxon>
        <taxon>Allomesorhizobium</taxon>
    </lineage>
</organism>
<comment type="similarity">
    <text evidence="1">Belongs to the ABC transporter superfamily.</text>
</comment>
<dbReference type="InterPro" id="IPR017871">
    <property type="entry name" value="ABC_transporter-like_CS"/>
</dbReference>
<keyword evidence="2" id="KW-0813">Transport</keyword>
<dbReference type="GO" id="GO:0016887">
    <property type="term" value="F:ATP hydrolysis activity"/>
    <property type="evidence" value="ECO:0007669"/>
    <property type="project" value="InterPro"/>
</dbReference>
<dbReference type="InterPro" id="IPR003439">
    <property type="entry name" value="ABC_transporter-like_ATP-bd"/>
</dbReference>
<dbReference type="InterPro" id="IPR050093">
    <property type="entry name" value="ABC_SmlMolc_Importer"/>
</dbReference>
<dbReference type="SMART" id="SM00382">
    <property type="entry name" value="AAA"/>
    <property type="match status" value="1"/>
</dbReference>
<dbReference type="PANTHER" id="PTHR42781:SF8">
    <property type="entry name" value="BICARBONATE TRANSPORT ATP-BINDING PROTEIN CMPC"/>
    <property type="match status" value="1"/>
</dbReference>
<dbReference type="InterPro" id="IPR027417">
    <property type="entry name" value="P-loop_NTPase"/>
</dbReference>
<name>A0A6G4WGN6_9HYPH</name>
<reference evidence="6 7" key="1">
    <citation type="submission" date="2020-02" db="EMBL/GenBank/DDBJ databases">
        <title>Genome sequence of strain CCNWXJ40-4.</title>
        <authorList>
            <person name="Gao J."/>
            <person name="Sun J."/>
        </authorList>
    </citation>
    <scope>NUCLEOTIDE SEQUENCE [LARGE SCALE GENOMIC DNA]</scope>
    <source>
        <strain evidence="6 7">CCNWXJ 40-4</strain>
    </source>
</reference>
<dbReference type="Pfam" id="PF00005">
    <property type="entry name" value="ABC_tran"/>
    <property type="match status" value="1"/>
</dbReference>
<gene>
    <name evidence="6" type="ORF">G6N73_22640</name>
</gene>
<sequence>MSRIVVHGLEKSYGDARVLERVNVVAEAGEFLSLVGASGCGKSTFLRILLGQEQASGGVVVVGDSPIVPQPTPERGIVFQRYSVFPHLTALQNVILVEDFRSGGPFGRVFGVKRKRAREEAEAMLERVGLSHARDLYPASLSGGMQQRLAIAQTLLGRPRVLLLDEPFGALDPGIRVEMHELLTEIWTEHGMTVVMVTHDIGEAFKLGTRVLVFDKVRHDPQFPSAYGATITYDLKLDRKTRASSQDVAKVASMVGTARLDTAVATTASQGRP</sequence>
<protein>
    <submittedName>
        <fullName evidence="6">ABC transporter ATP-binding protein</fullName>
    </submittedName>
</protein>
<dbReference type="Gene3D" id="3.40.50.300">
    <property type="entry name" value="P-loop containing nucleotide triphosphate hydrolases"/>
    <property type="match status" value="1"/>
</dbReference>
<feature type="domain" description="ABC transporter" evidence="5">
    <location>
        <begin position="4"/>
        <end position="241"/>
    </location>
</feature>
<dbReference type="Proteomes" id="UP001642900">
    <property type="component" value="Unassembled WGS sequence"/>
</dbReference>
<dbReference type="PROSITE" id="PS00211">
    <property type="entry name" value="ABC_TRANSPORTER_1"/>
    <property type="match status" value="1"/>
</dbReference>
<dbReference type="PANTHER" id="PTHR42781">
    <property type="entry name" value="SPERMIDINE/PUTRESCINE IMPORT ATP-BINDING PROTEIN POTA"/>
    <property type="match status" value="1"/>
</dbReference>
<evidence type="ECO:0000313" key="6">
    <source>
        <dbReference type="EMBL" id="NGO53921.1"/>
    </source>
</evidence>
<dbReference type="CDD" id="cd03293">
    <property type="entry name" value="ABC_NrtD_SsuB_transporters"/>
    <property type="match status" value="1"/>
</dbReference>